<dbReference type="EMBL" id="VIGW01000009">
    <property type="protein sequence ID" value="TWS18436.1"/>
    <property type="molecule type" value="Genomic_DNA"/>
</dbReference>
<dbReference type="InterPro" id="IPR012338">
    <property type="entry name" value="Beta-lactam/transpept-like"/>
</dbReference>
<dbReference type="SUPFAM" id="SSF56601">
    <property type="entry name" value="beta-lactamase/transpeptidase-like"/>
    <property type="match status" value="1"/>
</dbReference>
<protein>
    <submittedName>
        <fullName evidence="2">Beta-lactamase family protein</fullName>
    </submittedName>
</protein>
<dbReference type="InterPro" id="IPR001466">
    <property type="entry name" value="Beta-lactam-related"/>
</dbReference>
<reference evidence="2 3" key="1">
    <citation type="submission" date="2019-06" db="EMBL/GenBank/DDBJ databases">
        <title>Tsukamurella conjunctivitidis sp. nov., Tsukamurella assacharolytica sp. nov. and Tsukamurella sputae sp. nov. isolated from patients with conjunctivitis, bacteraemia (lymphoma) and respiratory infection (sputum) in Hong Kong.</title>
        <authorList>
            <person name="Teng J.L.L."/>
            <person name="Lee H.H."/>
            <person name="Fong J.Y.H."/>
            <person name="Fok K.M.N."/>
            <person name="Lau S.K.P."/>
            <person name="Woo P.C.Y."/>
        </authorList>
    </citation>
    <scope>NUCLEOTIDE SEQUENCE [LARGE SCALE GENOMIC DNA]</scope>
    <source>
        <strain evidence="2 3">HKU71</strain>
    </source>
</reference>
<dbReference type="Proteomes" id="UP000317291">
    <property type="component" value="Unassembled WGS sequence"/>
</dbReference>
<dbReference type="RefSeq" id="WP_146562695.1">
    <property type="nucleotide sequence ID" value="NZ_VIGW01000009.1"/>
</dbReference>
<dbReference type="PANTHER" id="PTHR43319:SF3">
    <property type="entry name" value="BETA-LACTAMASE-RELATED DOMAIN-CONTAINING PROTEIN"/>
    <property type="match status" value="1"/>
</dbReference>
<comment type="caution">
    <text evidence="2">The sequence shown here is derived from an EMBL/GenBank/DDBJ whole genome shotgun (WGS) entry which is preliminary data.</text>
</comment>
<keyword evidence="3" id="KW-1185">Reference proteome</keyword>
<evidence type="ECO:0000313" key="3">
    <source>
        <dbReference type="Proteomes" id="UP000317291"/>
    </source>
</evidence>
<dbReference type="InterPro" id="IPR052907">
    <property type="entry name" value="Beta-lactamase/esterase"/>
</dbReference>
<dbReference type="Gene3D" id="3.40.710.10">
    <property type="entry name" value="DD-peptidase/beta-lactamase superfamily"/>
    <property type="match status" value="1"/>
</dbReference>
<feature type="domain" description="Beta-lactamase-related" evidence="1">
    <location>
        <begin position="25"/>
        <end position="362"/>
    </location>
</feature>
<dbReference type="PANTHER" id="PTHR43319">
    <property type="entry name" value="BETA-LACTAMASE-RELATED"/>
    <property type="match status" value="1"/>
</dbReference>
<name>A0A5C5R6V4_9ACTN</name>
<dbReference type="Pfam" id="PF00144">
    <property type="entry name" value="Beta-lactamase"/>
    <property type="match status" value="1"/>
</dbReference>
<evidence type="ECO:0000259" key="1">
    <source>
        <dbReference type="Pfam" id="PF00144"/>
    </source>
</evidence>
<accession>A0A5C5R6V4</accession>
<dbReference type="AlphaFoldDB" id="A0A5C5R6V4"/>
<gene>
    <name evidence="2" type="ORF">FK529_15150</name>
</gene>
<proteinExistence type="predicted"/>
<dbReference type="OrthoDB" id="9809635at2"/>
<sequence length="381" mass="41410">MMTHRKQVELEGEVDSRFSEVAGVAENYLSDGAELGISLYVDLNGETLIDAWGGHADRDKTIPWRSDTITNLWSSTKVVTAIAVLAAATQGKLELDTPVSQYWPEFSERGVLVRHVLGHTAGLPAWQAPFSLDQMYDTQYATARLAEQACWWPPGTAGGYHGTTFGMLLGEIIRRTSGATLSEYIDSELAQPLGADFQLGVREGDLDRVAGVLLGYLPESYDSLPEDSLTRRALTAPKLDVDAANTRAWQGTPNGALNGHSNARGVAKIARVVSLGGKIEGREYVSSDILERIFEVQAEGPDLILGVPFTRGIGFALPDKSERPWIPDGRVCFWGGWGGSIVIMDLDRGLTISYQMNKMNPGSVVGSELTERYVSAIYSAL</sequence>
<evidence type="ECO:0000313" key="2">
    <source>
        <dbReference type="EMBL" id="TWS18436.1"/>
    </source>
</evidence>
<organism evidence="2 3">
    <name type="scientific">Tsukamurella asaccharolytica</name>
    <dbReference type="NCBI Taxonomy" id="2592067"/>
    <lineage>
        <taxon>Bacteria</taxon>
        <taxon>Bacillati</taxon>
        <taxon>Actinomycetota</taxon>
        <taxon>Actinomycetes</taxon>
        <taxon>Mycobacteriales</taxon>
        <taxon>Tsukamurellaceae</taxon>
        <taxon>Tsukamurella</taxon>
    </lineage>
</organism>